<dbReference type="GO" id="GO:0005829">
    <property type="term" value="C:cytosol"/>
    <property type="evidence" value="ECO:0007669"/>
    <property type="project" value="TreeGrafter"/>
</dbReference>
<keyword evidence="4" id="KW-0677">Repeat</keyword>
<dbReference type="InterPro" id="IPR023213">
    <property type="entry name" value="CAT-like_dom_sf"/>
</dbReference>
<dbReference type="Gene3D" id="3.30.300.30">
    <property type="match status" value="2"/>
</dbReference>
<dbReference type="Gene3D" id="3.30.559.10">
    <property type="entry name" value="Chloramphenicol acetyltransferase-like domain"/>
    <property type="match status" value="5"/>
</dbReference>
<dbReference type="FunFam" id="3.40.50.12780:FF:000012">
    <property type="entry name" value="Non-ribosomal peptide synthetase"/>
    <property type="match status" value="1"/>
</dbReference>
<dbReference type="GO" id="GO:0003824">
    <property type="term" value="F:catalytic activity"/>
    <property type="evidence" value="ECO:0007669"/>
    <property type="project" value="InterPro"/>
</dbReference>
<keyword evidence="2" id="KW-0596">Phosphopantetheine</keyword>
<dbReference type="SUPFAM" id="SSF56801">
    <property type="entry name" value="Acetyl-CoA synthetase-like"/>
    <property type="match status" value="2"/>
</dbReference>
<dbReference type="SUPFAM" id="SSF47336">
    <property type="entry name" value="ACP-like"/>
    <property type="match status" value="3"/>
</dbReference>
<dbReference type="Pfam" id="PF00550">
    <property type="entry name" value="PP-binding"/>
    <property type="match status" value="3"/>
</dbReference>
<evidence type="ECO:0000256" key="2">
    <source>
        <dbReference type="ARBA" id="ARBA00022450"/>
    </source>
</evidence>
<keyword evidence="9" id="KW-1185">Reference proteome</keyword>
<dbReference type="GO" id="GO:0017000">
    <property type="term" value="P:antibiotic biosynthetic process"/>
    <property type="evidence" value="ECO:0007669"/>
    <property type="project" value="UniProtKB-KW"/>
</dbReference>
<dbReference type="GO" id="GO:0044550">
    <property type="term" value="P:secondary metabolite biosynthetic process"/>
    <property type="evidence" value="ECO:0007669"/>
    <property type="project" value="TreeGrafter"/>
</dbReference>
<dbReference type="GO" id="GO:0043041">
    <property type="term" value="P:amino acid activation for nonribosomal peptide biosynthetic process"/>
    <property type="evidence" value="ECO:0007669"/>
    <property type="project" value="TreeGrafter"/>
</dbReference>
<dbReference type="InterPro" id="IPR020806">
    <property type="entry name" value="PKS_PP-bd"/>
</dbReference>
<dbReference type="InterPro" id="IPR025110">
    <property type="entry name" value="AMP-bd_C"/>
</dbReference>
<dbReference type="Proteomes" id="UP000649739">
    <property type="component" value="Unassembled WGS sequence"/>
</dbReference>
<feature type="domain" description="Carrier" evidence="7">
    <location>
        <begin position="2435"/>
        <end position="2510"/>
    </location>
</feature>
<feature type="region of interest" description="Disordered" evidence="6">
    <location>
        <begin position="2416"/>
        <end position="2436"/>
    </location>
</feature>
<protein>
    <recommendedName>
        <fullName evidence="7">Carrier domain-containing protein</fullName>
    </recommendedName>
</protein>
<evidence type="ECO:0000259" key="7">
    <source>
        <dbReference type="PROSITE" id="PS50075"/>
    </source>
</evidence>
<dbReference type="Pfam" id="PF00501">
    <property type="entry name" value="AMP-binding"/>
    <property type="match status" value="2"/>
</dbReference>
<dbReference type="NCBIfam" id="TIGR01733">
    <property type="entry name" value="AA-adenyl-dom"/>
    <property type="match status" value="2"/>
</dbReference>
<dbReference type="InterPro" id="IPR045851">
    <property type="entry name" value="AMP-bd_C_sf"/>
</dbReference>
<feature type="region of interest" description="Disordered" evidence="6">
    <location>
        <begin position="226"/>
        <end position="249"/>
    </location>
</feature>
<dbReference type="FunFam" id="3.40.50.980:FF:000002">
    <property type="entry name" value="Enterobactin synthetase component F"/>
    <property type="match status" value="1"/>
</dbReference>
<gene>
    <name evidence="8" type="ORF">GCM10010123_38060</name>
</gene>
<dbReference type="PROSITE" id="PS00455">
    <property type="entry name" value="AMP_BINDING"/>
    <property type="match status" value="2"/>
</dbReference>
<evidence type="ECO:0000256" key="3">
    <source>
        <dbReference type="ARBA" id="ARBA00022553"/>
    </source>
</evidence>
<dbReference type="PROSITE" id="PS00012">
    <property type="entry name" value="PHOSPHOPANTETHEINE"/>
    <property type="match status" value="3"/>
</dbReference>
<dbReference type="PROSITE" id="PS50075">
    <property type="entry name" value="CARRIER"/>
    <property type="match status" value="3"/>
</dbReference>
<dbReference type="Gene3D" id="3.30.559.30">
    <property type="entry name" value="Nonribosomal peptide synthetase, condensation domain"/>
    <property type="match status" value="5"/>
</dbReference>
<dbReference type="InterPro" id="IPR001242">
    <property type="entry name" value="Condensation_dom"/>
</dbReference>
<dbReference type="GO" id="GO:0031177">
    <property type="term" value="F:phosphopantetheine binding"/>
    <property type="evidence" value="ECO:0007669"/>
    <property type="project" value="InterPro"/>
</dbReference>
<sequence length="3531" mass="368691">MTDDGRARKRELLRRMLADSGLAAGTDTIDPRPAGAAAPLSDAQRRMWLLQQLDPGTAAYNICAAVGLAGDLDAPALTAAVAAACARHEVLRTVYPSADEQVVRAELSPTLLPVDLSAVPAGGRADALRDLGRRLGGAPFDLTIESPLRLRLVRFAADDHVLVLVAHHIAWDDASWAVLLGDVAAAYGGTAAAPPSPQYADYAAWEQARDHAADLDFWRGVLTPAPEHPALPADRPRPDRPGESGGRIGRRLPAAVADRVRAVAREHNVTPFMLLGAAVSALLHRLTGSADIALGTPVVNRDRPEVAGLVGNFGNTVVLRSTVAGTFRELLAHAREVCAAAYAHTGLPFDRLVAALAPERVAGRSVYFDVLFSLRTEVLGGFALPGVRVTEVPLFNGTTQFDLAFAAVLGDDGLLLELTYRDELFDAATADALLAHADRLLTAVLADPDRPLSRVELLSADERDLALRGWNDTAAPVPATTLPALLAERVAAAPDATAVVADGKRISYAEFDARTDALARALRAAGAGPERVVGLLLPRSADLVVAIWAVLKAGAAYLPIDPDYPADRVDFMLADADPAAVVTVAALAGRLPAGTPSVVLDADVPAGGPAAAARPDPRHPAYVIYTSGSTGRPKGVAVAHAAIVNRLLWAQHAYPLAPGEPVAQKTPSSFDVSVWEFCWPLIAGATLVVARPDGHRDPAYLAGLVRAEGVTTIHFVPSMLRAFLADPAAATCTGLRRVLCSGEALPADLAERFHAVLPGVELHNLYGPTEAAVDVTAWPSTPGAGTPTVPIGRPVWNTAMYVLDRELRPVPAGVAGELYIAGDQLARGYLGRAGLTADRFVADPHAGPGARMYRTGDIARYDRAGVLEYLGRADDQVKLRGLRIEPGEIETVLAGQPGVRAAAVAVRDNQLVGYLVGAADADAVRAGAAATLPDYMVPGAYRVLDALPLSPSGKLDRKRLATAPEYAPPAAPADRSRPRTAREALLCALVADVLRLPEVGPGDRFFGIGGDSIQAITLVGRARAAGLEFTPREVFEQQTPAGLAAVARATGAAAARADDGVGAAPVPPIAHWLRERGGSVGRFSQAVLVQAPAGADRERLAAAWRAVLDRHDALRARLVRDGAAWQLDVPPAGAVDARALLDRVDVAGLAPAAVAAAVDARADVDRDALDPDAGAMLRVTWFDAGPAAPGRLLCTAHHLVVDGVSWRILLGDLAAAYAAPAGAALPAVGTSARGHALGLADRAAARAGDLDRWTAVLEPDGALPLDRPLDPDRDVAATARHLRRGLDAAATAPLLAAVPAAYRAGVEDVLLAALVLAVADWRGRHGGTGTALTVDLEGHGRDGAADLSRTVGWFTTLYPARLDPGAVDVVDALAGGPAAGEVLRRVREQLAAARVDADGYGLLRHLDPAAGPVLARYPAPAVGFNYLGRFAAGGADWELVPGDGALRAGADPDLAAAHGLEVTADVRDHADGPRLSVTWTWPAGVLADGAAEDLAEGWFRALGALAAHVAATGGAARLTPADVPLTGLDQAAIDALAPGAADIQPLSPLAEGLLYHAERGADEYTVQFTVDLAGEVDTAALGAAVDEVLRRYPNLRAGYRTAADGRPFAVIPPDVATPLRVARTTDPDAVATAERATPFDLDRPPLIRFVLAGDGAAHRLVVTCHHLLLDGWSLALLLRELFARYGGAALPDPPAYADFLAWLAGRDTAAGPAAWTGALAGLPGPTLVAGGEPARTQERLTAEVPAGPLAALCADRGWTVNTLVQGAWGLLLSTVTGQTDVVFGTAVAGRPAALPDAGAMVGLFINTVPVRVALRPRETVAELLDRLQREQAALLDHHHVGLAEIQRGTGHDELFDTLVVFENYPLSPADLPDPAPGLAVTGVRGHDATHYPLGLTVIPAGDRLSLTLDHRAPAVDADRARGVLDMLVALLSGDVDRPVGAVDPAGVRRHPPVAPTETRTLPELFAAQAARTPAAPALNGATFAELAADVDRIARALAAHGVGPGRPVALALPRHAMVPGLLGTLRAGGVAVPLDPGYPADRLDLMLADAAPAVILTTRGSGFAGPAPVLAIDDLPAAAAEPTGPAPLDPAYVIYTSGSTGTPKGVVVTHANLANLFAGQRDTVFRRAGGRALRVAHTASFSFDSSWDPLLWLVAGHHLDVLDEDAMRDPAALAEYVAAHRIDYLDLTPAHLAAVVECGLFAPGRHRPELVVVGGEAVPPGLWRRLLDEPGCTPLNLYGPTETTVDAYRWTRDGGEPVAGAHLHVLDAFLRPTLPGVVGELYVGGPGVARGYLHRPDLTAQRFVADPFGDPGTRLYRTGDLASFDAAGVLVFVGRADDQVKIRGFRVEPGEVEAAIAAHPDVRAAAVVARDGRLVAYWVGTGDHRALRAHLVDALPAHLVPAAFVALDELPLTPNGKVDKAALPDPPARGGRPGGSRDPRVALVCDLFADVLGVPAVGADDDFFALGGHSLLATRLASRIRTALAAELTVEALFTAPTPAGVVAALADPARPAIAAVPRTEVLPLSYAQQRLWFLHQLEGPSATYNIAAALRLSGPLDADVLAAALADVVARHEPLRTVFPEVDGVARQVIRDAADVGLLRRDSTGDTIAADLADASRHRFRLAAETPLRATLFALGEREHVLLLVLHHIAGDGWSFAPLARDLGDAYRARAAGDMPAWRPLPVQYADYAAWQRDLLDTGPLADEQVAYWRAALAGAPDELALPTDRPRPAESTYAGGLLDFAVEPELAGRIRALALALGVSTFMVFQAALAALLTKVGAGTDIPIGTPVAGRTDEALDDVVGSFVNTVVLRTDTAGDPTARDLLGRVRPVALAGYAHQDLPFERLVEALNPPRAANRHPLFQVMLAYQNNAPVRLDLPGVAVRDEVVDARVASFDLTVTIVDDPAAGMAGFAEYSADLFDRATVADLAARLVRLLEHFAADPDRPLSAIDLGPLAPRPVFAAPVPAAPAARAQTATVDTLRTVFAEVLGLDDVGPEDGFFELGGDSIVSIQVVVRARAAGLLISAKDLFRHHTPAALAAVAVPAGDDADAVSEPPEAALGLVPETPIMAWLREIGGPVGRFSQSMVLRVPPTDHAAITAAVQALLDRHEALRARLVRGDRWALDVPAHAAARVRRAALSADVRGQVAAEGAAAQSALDPDAGRMVEAVWLDAGPEPGLLVLVIHHLVVDGVSWRVLLDDLRSAWETGATASPRGTSARGWARLLREQATRPRTLAELPLWRAVGADTAALPLARPLDPARDTAATSAELHLTLPAADTEPLLGRVPGHFHGGVDDVLLAALALAVREWSGSPGGLLVELEGHGRQPEAVDLRADPGATVGWLTGAHPVRLDPGRVDPAAARAGGRAAGDAVKAVKEQLRALPHGGVGYGLLRYLNDDTAAELAAQPRPGICFNYLGRFGVGAAEPWTVADEAGAVPPGVDPELPLTHALEINAVTRDLPGGPELAVTWTWPTGVLDEPAVRALAELWFAHLRGITAAASDAGGYTPSDLELVSLSQDEIDEFEAEWSSSE</sequence>
<keyword evidence="5" id="KW-0045">Antibiotic biosynthesis</keyword>
<feature type="domain" description="Carrier" evidence="7">
    <location>
        <begin position="2972"/>
        <end position="3046"/>
    </location>
</feature>
<dbReference type="SUPFAM" id="SSF52777">
    <property type="entry name" value="CoA-dependent acyltransferases"/>
    <property type="match status" value="10"/>
</dbReference>
<comment type="cofactor">
    <cofactor evidence="1">
        <name>pantetheine 4'-phosphate</name>
        <dbReference type="ChEBI" id="CHEBI:47942"/>
    </cofactor>
</comment>
<dbReference type="GO" id="GO:0008610">
    <property type="term" value="P:lipid biosynthetic process"/>
    <property type="evidence" value="ECO:0007669"/>
    <property type="project" value="UniProtKB-ARBA"/>
</dbReference>
<dbReference type="InterPro" id="IPR010060">
    <property type="entry name" value="NRPS_synth"/>
</dbReference>
<evidence type="ECO:0000256" key="4">
    <source>
        <dbReference type="ARBA" id="ARBA00022737"/>
    </source>
</evidence>
<dbReference type="PANTHER" id="PTHR45527">
    <property type="entry name" value="NONRIBOSOMAL PEPTIDE SYNTHETASE"/>
    <property type="match status" value="1"/>
</dbReference>
<feature type="domain" description="Carrier" evidence="7">
    <location>
        <begin position="977"/>
        <end position="1051"/>
    </location>
</feature>
<keyword evidence="3" id="KW-0597">Phosphoprotein</keyword>
<dbReference type="FunFam" id="3.40.50.980:FF:000001">
    <property type="entry name" value="Non-ribosomal peptide synthetase"/>
    <property type="match status" value="1"/>
</dbReference>
<dbReference type="CDD" id="cd05930">
    <property type="entry name" value="A_NRPS"/>
    <property type="match status" value="1"/>
</dbReference>
<reference evidence="8" key="2">
    <citation type="submission" date="2020-09" db="EMBL/GenBank/DDBJ databases">
        <authorList>
            <person name="Sun Q."/>
            <person name="Ohkuma M."/>
        </authorList>
    </citation>
    <scope>NUCLEOTIDE SEQUENCE</scope>
    <source>
        <strain evidence="8">JCM 3090</strain>
    </source>
</reference>
<evidence type="ECO:0000313" key="9">
    <source>
        <dbReference type="Proteomes" id="UP000649739"/>
    </source>
</evidence>
<reference evidence="8" key="1">
    <citation type="journal article" date="2014" name="Int. J. Syst. Evol. Microbiol.">
        <title>Complete genome sequence of Corynebacterium casei LMG S-19264T (=DSM 44701T), isolated from a smear-ripened cheese.</title>
        <authorList>
            <consortium name="US DOE Joint Genome Institute (JGI-PGF)"/>
            <person name="Walter F."/>
            <person name="Albersmeier A."/>
            <person name="Kalinowski J."/>
            <person name="Ruckert C."/>
        </authorList>
    </citation>
    <scope>NUCLEOTIDE SEQUENCE</scope>
    <source>
        <strain evidence="8">JCM 3090</strain>
    </source>
</reference>
<dbReference type="EMBL" id="BMQB01000009">
    <property type="protein sequence ID" value="GGK04504.1"/>
    <property type="molecule type" value="Genomic_DNA"/>
</dbReference>
<dbReference type="Gene3D" id="1.10.1200.10">
    <property type="entry name" value="ACP-like"/>
    <property type="match status" value="3"/>
</dbReference>
<dbReference type="InterPro" id="IPR006162">
    <property type="entry name" value="Ppantetheine_attach_site"/>
</dbReference>
<dbReference type="Pfam" id="PF13193">
    <property type="entry name" value="AMP-binding_C"/>
    <property type="match status" value="2"/>
</dbReference>
<name>A0A8J3B930_9ACTN</name>
<dbReference type="InterPro" id="IPR020845">
    <property type="entry name" value="AMP-binding_CS"/>
</dbReference>
<dbReference type="InterPro" id="IPR009081">
    <property type="entry name" value="PP-bd_ACP"/>
</dbReference>
<dbReference type="InterPro" id="IPR000873">
    <property type="entry name" value="AMP-dep_synth/lig_dom"/>
</dbReference>
<accession>A0A8J3B930</accession>
<comment type="caution">
    <text evidence="8">The sequence shown here is derived from an EMBL/GenBank/DDBJ whole genome shotgun (WGS) entry which is preliminary data.</text>
</comment>
<dbReference type="CDD" id="cd19540">
    <property type="entry name" value="LCL_NRPS-like"/>
    <property type="match status" value="1"/>
</dbReference>
<dbReference type="InterPro" id="IPR036736">
    <property type="entry name" value="ACP-like_sf"/>
</dbReference>
<proteinExistence type="predicted"/>
<dbReference type="Gene3D" id="3.40.50.980">
    <property type="match status" value="4"/>
</dbReference>
<dbReference type="NCBIfam" id="TIGR01720">
    <property type="entry name" value="NRPS-para261"/>
    <property type="match status" value="2"/>
</dbReference>
<dbReference type="FunFam" id="2.30.38.10:FF:000001">
    <property type="entry name" value="Non-ribosomal peptide synthetase PvdI"/>
    <property type="match status" value="1"/>
</dbReference>
<evidence type="ECO:0000313" key="8">
    <source>
        <dbReference type="EMBL" id="GGK04504.1"/>
    </source>
</evidence>
<dbReference type="PANTHER" id="PTHR45527:SF1">
    <property type="entry name" value="FATTY ACID SYNTHASE"/>
    <property type="match status" value="1"/>
</dbReference>
<evidence type="ECO:0000256" key="6">
    <source>
        <dbReference type="SAM" id="MobiDB-lite"/>
    </source>
</evidence>
<evidence type="ECO:0000256" key="1">
    <source>
        <dbReference type="ARBA" id="ARBA00001957"/>
    </source>
</evidence>
<dbReference type="InterPro" id="IPR010071">
    <property type="entry name" value="AA_adenyl_dom"/>
</dbReference>
<dbReference type="SMART" id="SM00823">
    <property type="entry name" value="PKS_PP"/>
    <property type="match status" value="3"/>
</dbReference>
<organism evidence="8 9">
    <name type="scientific">Pilimelia anulata</name>
    <dbReference type="NCBI Taxonomy" id="53371"/>
    <lineage>
        <taxon>Bacteria</taxon>
        <taxon>Bacillati</taxon>
        <taxon>Actinomycetota</taxon>
        <taxon>Actinomycetes</taxon>
        <taxon>Micromonosporales</taxon>
        <taxon>Micromonosporaceae</taxon>
        <taxon>Pilimelia</taxon>
    </lineage>
</organism>
<dbReference type="Gene3D" id="2.30.38.10">
    <property type="entry name" value="Luciferase, Domain 3"/>
    <property type="match status" value="2"/>
</dbReference>
<dbReference type="CDD" id="cd17646">
    <property type="entry name" value="A_NRPS_AB3403-like"/>
    <property type="match status" value="1"/>
</dbReference>
<evidence type="ECO:0000256" key="5">
    <source>
        <dbReference type="ARBA" id="ARBA00023194"/>
    </source>
</evidence>
<dbReference type="CDD" id="cd19531">
    <property type="entry name" value="LCL_NRPS-like"/>
    <property type="match status" value="1"/>
</dbReference>
<dbReference type="Pfam" id="PF00668">
    <property type="entry name" value="Condensation"/>
    <property type="match status" value="5"/>
</dbReference>